<dbReference type="AlphaFoldDB" id="A0AAN9AE08"/>
<gene>
    <name evidence="2" type="ORF">SK128_007012</name>
</gene>
<dbReference type="Proteomes" id="UP001381693">
    <property type="component" value="Unassembled WGS sequence"/>
</dbReference>
<keyword evidence="3" id="KW-1185">Reference proteome</keyword>
<dbReference type="EMBL" id="JAXCGZ010001946">
    <property type="protein sequence ID" value="KAK7084909.1"/>
    <property type="molecule type" value="Genomic_DNA"/>
</dbReference>
<sequence>MGWVGIHYRMGEFSPHSHSTIIYWDRREFFLFLGKIKKDVDDLIDCHLQPLTDEDLEEITKSASEEEEEEKPEEMHEEAEEPGLTLECLAAIDLLQYYRRFHDSLQDHLRTKEETETATPHYHVLSQKAAVKLSLAMEYVHFIHGKYTYHANPTLRFSCLAPGPGTKPWR</sequence>
<feature type="compositionally biased region" description="Acidic residues" evidence="1">
    <location>
        <begin position="65"/>
        <end position="80"/>
    </location>
</feature>
<reference evidence="2 3" key="1">
    <citation type="submission" date="2023-11" db="EMBL/GenBank/DDBJ databases">
        <title>Halocaridina rubra genome assembly.</title>
        <authorList>
            <person name="Smith C."/>
        </authorList>
    </citation>
    <scope>NUCLEOTIDE SEQUENCE [LARGE SCALE GENOMIC DNA]</scope>
    <source>
        <strain evidence="2">EP-1</strain>
        <tissue evidence="2">Whole</tissue>
    </source>
</reference>
<name>A0AAN9AE08_HALRR</name>
<proteinExistence type="predicted"/>
<feature type="region of interest" description="Disordered" evidence="1">
    <location>
        <begin position="55"/>
        <end position="80"/>
    </location>
</feature>
<evidence type="ECO:0000313" key="3">
    <source>
        <dbReference type="Proteomes" id="UP001381693"/>
    </source>
</evidence>
<organism evidence="2 3">
    <name type="scientific">Halocaridina rubra</name>
    <name type="common">Hawaiian red shrimp</name>
    <dbReference type="NCBI Taxonomy" id="373956"/>
    <lineage>
        <taxon>Eukaryota</taxon>
        <taxon>Metazoa</taxon>
        <taxon>Ecdysozoa</taxon>
        <taxon>Arthropoda</taxon>
        <taxon>Crustacea</taxon>
        <taxon>Multicrustacea</taxon>
        <taxon>Malacostraca</taxon>
        <taxon>Eumalacostraca</taxon>
        <taxon>Eucarida</taxon>
        <taxon>Decapoda</taxon>
        <taxon>Pleocyemata</taxon>
        <taxon>Caridea</taxon>
        <taxon>Atyoidea</taxon>
        <taxon>Atyidae</taxon>
        <taxon>Halocaridina</taxon>
    </lineage>
</organism>
<evidence type="ECO:0000313" key="2">
    <source>
        <dbReference type="EMBL" id="KAK7084909.1"/>
    </source>
</evidence>
<protein>
    <submittedName>
        <fullName evidence="2">Uncharacterized protein</fullName>
    </submittedName>
</protein>
<comment type="caution">
    <text evidence="2">The sequence shown here is derived from an EMBL/GenBank/DDBJ whole genome shotgun (WGS) entry which is preliminary data.</text>
</comment>
<accession>A0AAN9AE08</accession>
<evidence type="ECO:0000256" key="1">
    <source>
        <dbReference type="SAM" id="MobiDB-lite"/>
    </source>
</evidence>